<evidence type="ECO:0000313" key="3">
    <source>
        <dbReference type="EMBL" id="TQJ09211.1"/>
    </source>
</evidence>
<dbReference type="Gene3D" id="3.40.190.10">
    <property type="entry name" value="Periplasmic binding protein-like II"/>
    <property type="match status" value="2"/>
</dbReference>
<dbReference type="RefSeq" id="WP_141848618.1">
    <property type="nucleotide sequence ID" value="NZ_BAAAPR010000005.1"/>
</dbReference>
<keyword evidence="4" id="KW-1185">Reference proteome</keyword>
<dbReference type="PANTHER" id="PTHR42779">
    <property type="entry name" value="PROTEIN YNJB"/>
    <property type="match status" value="1"/>
</dbReference>
<dbReference type="SUPFAM" id="SSF53850">
    <property type="entry name" value="Periplasmic binding protein-like II"/>
    <property type="match status" value="1"/>
</dbReference>
<organism evidence="3 4">
    <name type="scientific">Lapillicoccus jejuensis</name>
    <dbReference type="NCBI Taxonomy" id="402171"/>
    <lineage>
        <taxon>Bacteria</taxon>
        <taxon>Bacillati</taxon>
        <taxon>Actinomycetota</taxon>
        <taxon>Actinomycetes</taxon>
        <taxon>Micrococcales</taxon>
        <taxon>Intrasporangiaceae</taxon>
        <taxon>Lapillicoccus</taxon>
    </lineage>
</organism>
<sequence length="380" mass="39807">MSIRTSGSVLLGAALAATALTACGSTSGSSGSSGGDKTITVAASGDTNVQQLWQQLLIPDFEKANPGTTVKLSFDLHGNNDQQNFARLAAATQQKKDPGVDLVASFTDKAASAGLLADVSSQVTNLKDVDPQIVKAGGAGAIPYRASSVLLAYNPSTVMDPPKTLADLLTWIKAHPGKFTYNSPKSGGSGQAFVVTVLDSQTPQADREKMTSGYDKSLEKDWDAGWSTLSGLNQYVYQKGVYPNGNNQVLQLLSSGQIDMAPVWSDQFISGQAAGTIPKTVKAQQITNPSFTGGAAYVGVTKASKNQELAAELANFILTPDEQAKIADKIAGYPVIPISKLSSEVQQKFSGADANNLRPGLSPDHASDVNDLWDQKVPGK</sequence>
<name>A0A542E1I3_9MICO</name>
<dbReference type="Proteomes" id="UP000317893">
    <property type="component" value="Unassembled WGS sequence"/>
</dbReference>
<dbReference type="PANTHER" id="PTHR42779:SF1">
    <property type="entry name" value="PROTEIN YNJB"/>
    <property type="match status" value="1"/>
</dbReference>
<reference evidence="3 4" key="1">
    <citation type="submission" date="2019-06" db="EMBL/GenBank/DDBJ databases">
        <title>Sequencing the genomes of 1000 actinobacteria strains.</title>
        <authorList>
            <person name="Klenk H.-P."/>
        </authorList>
    </citation>
    <scope>NUCLEOTIDE SEQUENCE [LARGE SCALE GENOMIC DNA]</scope>
    <source>
        <strain evidence="3 4">DSM 18607</strain>
    </source>
</reference>
<comment type="caution">
    <text evidence="3">The sequence shown here is derived from an EMBL/GenBank/DDBJ whole genome shotgun (WGS) entry which is preliminary data.</text>
</comment>
<dbReference type="PROSITE" id="PS51257">
    <property type="entry name" value="PROKAR_LIPOPROTEIN"/>
    <property type="match status" value="1"/>
</dbReference>
<dbReference type="OrthoDB" id="3239593at2"/>
<proteinExistence type="predicted"/>
<dbReference type="EMBL" id="VFMN01000001">
    <property type="protein sequence ID" value="TQJ09211.1"/>
    <property type="molecule type" value="Genomic_DNA"/>
</dbReference>
<feature type="region of interest" description="Disordered" evidence="1">
    <location>
        <begin position="352"/>
        <end position="380"/>
    </location>
</feature>
<evidence type="ECO:0000256" key="1">
    <source>
        <dbReference type="SAM" id="MobiDB-lite"/>
    </source>
</evidence>
<dbReference type="InterPro" id="IPR006059">
    <property type="entry name" value="SBP"/>
</dbReference>
<accession>A0A542E1I3</accession>
<dbReference type="AlphaFoldDB" id="A0A542E1I3"/>
<evidence type="ECO:0000256" key="2">
    <source>
        <dbReference type="SAM" id="SignalP"/>
    </source>
</evidence>
<keyword evidence="2" id="KW-0732">Signal</keyword>
<evidence type="ECO:0000313" key="4">
    <source>
        <dbReference type="Proteomes" id="UP000317893"/>
    </source>
</evidence>
<feature type="chain" id="PRO_5039014359" evidence="2">
    <location>
        <begin position="23"/>
        <end position="380"/>
    </location>
</feature>
<feature type="signal peptide" evidence="2">
    <location>
        <begin position="1"/>
        <end position="22"/>
    </location>
</feature>
<gene>
    <name evidence="3" type="ORF">FB458_2319</name>
</gene>
<dbReference type="Pfam" id="PF13416">
    <property type="entry name" value="SBP_bac_8"/>
    <property type="match status" value="1"/>
</dbReference>
<protein>
    <submittedName>
        <fullName evidence="3">Putative spermidine/putrescine transport system substrate-binding protein</fullName>
    </submittedName>
</protein>